<reference evidence="1 2" key="1">
    <citation type="journal article" date="2020" name="Cell">
        <title>Large-Scale Comparative Analyses of Tick Genomes Elucidate Their Genetic Diversity and Vector Capacities.</title>
        <authorList>
            <consortium name="Tick Genome and Microbiome Consortium (TIGMIC)"/>
            <person name="Jia N."/>
            <person name="Wang J."/>
            <person name="Shi W."/>
            <person name="Du L."/>
            <person name="Sun Y."/>
            <person name="Zhan W."/>
            <person name="Jiang J.F."/>
            <person name="Wang Q."/>
            <person name="Zhang B."/>
            <person name="Ji P."/>
            <person name="Bell-Sakyi L."/>
            <person name="Cui X.M."/>
            <person name="Yuan T.T."/>
            <person name="Jiang B.G."/>
            <person name="Yang W.F."/>
            <person name="Lam T.T."/>
            <person name="Chang Q.C."/>
            <person name="Ding S.J."/>
            <person name="Wang X.J."/>
            <person name="Zhu J.G."/>
            <person name="Ruan X.D."/>
            <person name="Zhao L."/>
            <person name="Wei J.T."/>
            <person name="Ye R.Z."/>
            <person name="Que T.C."/>
            <person name="Du C.H."/>
            <person name="Zhou Y.H."/>
            <person name="Cheng J.X."/>
            <person name="Dai P.F."/>
            <person name="Guo W.B."/>
            <person name="Han X.H."/>
            <person name="Huang E.J."/>
            <person name="Li L.F."/>
            <person name="Wei W."/>
            <person name="Gao Y.C."/>
            <person name="Liu J.Z."/>
            <person name="Shao H.Z."/>
            <person name="Wang X."/>
            <person name="Wang C.C."/>
            <person name="Yang T.C."/>
            <person name="Huo Q.B."/>
            <person name="Li W."/>
            <person name="Chen H.Y."/>
            <person name="Chen S.E."/>
            <person name="Zhou L.G."/>
            <person name="Ni X.B."/>
            <person name="Tian J.H."/>
            <person name="Sheng Y."/>
            <person name="Liu T."/>
            <person name="Pan Y.S."/>
            <person name="Xia L.Y."/>
            <person name="Li J."/>
            <person name="Zhao F."/>
            <person name="Cao W.C."/>
        </authorList>
    </citation>
    <scope>NUCLEOTIDE SEQUENCE [LARGE SCALE GENOMIC DNA]</scope>
    <source>
        <strain evidence="1">Iper-2018</strain>
    </source>
</reference>
<evidence type="ECO:0000313" key="2">
    <source>
        <dbReference type="Proteomes" id="UP000805193"/>
    </source>
</evidence>
<name>A0AC60QZA1_IXOPE</name>
<keyword evidence="2" id="KW-1185">Reference proteome</keyword>
<proteinExistence type="predicted"/>
<protein>
    <submittedName>
        <fullName evidence="1">Uncharacterized protein</fullName>
    </submittedName>
</protein>
<evidence type="ECO:0000313" key="1">
    <source>
        <dbReference type="EMBL" id="KAG0444150.1"/>
    </source>
</evidence>
<gene>
    <name evidence="1" type="ORF">HPB47_014109</name>
</gene>
<organism evidence="1 2">
    <name type="scientific">Ixodes persulcatus</name>
    <name type="common">Taiga tick</name>
    <dbReference type="NCBI Taxonomy" id="34615"/>
    <lineage>
        <taxon>Eukaryota</taxon>
        <taxon>Metazoa</taxon>
        <taxon>Ecdysozoa</taxon>
        <taxon>Arthropoda</taxon>
        <taxon>Chelicerata</taxon>
        <taxon>Arachnida</taxon>
        <taxon>Acari</taxon>
        <taxon>Parasitiformes</taxon>
        <taxon>Ixodida</taxon>
        <taxon>Ixodoidea</taxon>
        <taxon>Ixodidae</taxon>
        <taxon>Ixodinae</taxon>
        <taxon>Ixodes</taxon>
    </lineage>
</organism>
<dbReference type="EMBL" id="JABSTQ010002409">
    <property type="protein sequence ID" value="KAG0444150.1"/>
    <property type="molecule type" value="Genomic_DNA"/>
</dbReference>
<comment type="caution">
    <text evidence="1">The sequence shown here is derived from an EMBL/GenBank/DDBJ whole genome shotgun (WGS) entry which is preliminary data.</text>
</comment>
<accession>A0AC60QZA1</accession>
<sequence>MLPALVFLPIADILEAFQDLLEVFPTDASLVEDYFEDVYIGRPRRNGLFSATSPPLVWSVRESILAEMPRTNNSIEAWHRGLQQSNVGRSSPNIWAFLGCIRREQSLTEMKLAQAEGGTTSSSVSKNYADCNRRLQIILHKSMLIQNLFFGKRSCVDKERLYTREQRFYRKLRQMSHNAAFSSRQLLKLYNVISAWGPFNFLLDSFGFFRENIYQERRCVIVDPNVTEASLRVHWLPTYVNDEEVSAVFRSFGRIKDIRREMWRAPGGEYEIETSTRIVTLSLRDGLTRDELRTRQVDHMGRQCKAPWYRLCREVGHTEDDCAPTYASRARGRVTTPANIRLVDYDEAEETNEQNPKAVTAAMAAEPTVASEAVVGPGAVAEKSEPHVRDKSEAGEQGKPDTPKADASEDTATPTQSATEATASPAGAAAPVVSSKLGPTPKTCSRETRVPIRQSSRQQRTKDE</sequence>
<dbReference type="Proteomes" id="UP000805193">
    <property type="component" value="Unassembled WGS sequence"/>
</dbReference>